<evidence type="ECO:0000313" key="3">
    <source>
        <dbReference type="Proteomes" id="UP000451233"/>
    </source>
</evidence>
<dbReference type="InterPro" id="IPR011042">
    <property type="entry name" value="6-blade_b-propeller_TolB-like"/>
</dbReference>
<evidence type="ECO:0008006" key="4">
    <source>
        <dbReference type="Google" id="ProtNLM"/>
    </source>
</evidence>
<dbReference type="AlphaFoldDB" id="A0A7K1XYJ3"/>
<dbReference type="RefSeq" id="WP_160907029.1">
    <property type="nucleotide sequence ID" value="NZ_WVHS01000002.1"/>
</dbReference>
<keyword evidence="3" id="KW-1185">Reference proteome</keyword>
<protein>
    <recommendedName>
        <fullName evidence="4">S9 family peptidase</fullName>
    </recommendedName>
</protein>
<evidence type="ECO:0000256" key="1">
    <source>
        <dbReference type="SAM" id="SignalP"/>
    </source>
</evidence>
<evidence type="ECO:0000313" key="2">
    <source>
        <dbReference type="EMBL" id="MXV16074.1"/>
    </source>
</evidence>
<feature type="chain" id="PRO_5029866849" description="S9 family peptidase" evidence="1">
    <location>
        <begin position="22"/>
        <end position="290"/>
    </location>
</feature>
<dbReference type="EMBL" id="WVHS01000002">
    <property type="protein sequence ID" value="MXV16074.1"/>
    <property type="molecule type" value="Genomic_DNA"/>
</dbReference>
<dbReference type="SUPFAM" id="SSF69304">
    <property type="entry name" value="Tricorn protease N-terminal domain"/>
    <property type="match status" value="1"/>
</dbReference>
<organism evidence="2 3">
    <name type="scientific">Hufsiella ginkgonis</name>
    <dbReference type="NCBI Taxonomy" id="2695274"/>
    <lineage>
        <taxon>Bacteria</taxon>
        <taxon>Pseudomonadati</taxon>
        <taxon>Bacteroidota</taxon>
        <taxon>Sphingobacteriia</taxon>
        <taxon>Sphingobacteriales</taxon>
        <taxon>Sphingobacteriaceae</taxon>
        <taxon>Hufsiella</taxon>
    </lineage>
</organism>
<gene>
    <name evidence="2" type="ORF">GS398_12235</name>
</gene>
<accession>A0A7K1XYJ3</accession>
<dbReference type="PANTHER" id="PTHR36842">
    <property type="entry name" value="PROTEIN TOLB HOMOLOG"/>
    <property type="match status" value="1"/>
</dbReference>
<comment type="caution">
    <text evidence="2">The sequence shown here is derived from an EMBL/GenBank/DDBJ whole genome shotgun (WGS) entry which is preliminary data.</text>
</comment>
<name>A0A7K1XYJ3_9SPHI</name>
<proteinExistence type="predicted"/>
<dbReference type="Gene3D" id="2.120.10.30">
    <property type="entry name" value="TolB, C-terminal domain"/>
    <property type="match status" value="2"/>
</dbReference>
<dbReference type="Proteomes" id="UP000451233">
    <property type="component" value="Unassembled WGS sequence"/>
</dbReference>
<keyword evidence="1" id="KW-0732">Signal</keyword>
<feature type="signal peptide" evidence="1">
    <location>
        <begin position="1"/>
        <end position="21"/>
    </location>
</feature>
<sequence>MKFYPCLFFLLLAPAALHGQAGSEIYLFDLSVVHGVPALSNPINITNRPGYDNQPSFYSSRDLVYYASMDTTGHTDIHTYNYKTGNAGILARSRESEFSPTVTPDKRFISCIIQRENGVQDLAKFPVKGGFPSVIINNLTVGYHAWINNTKLVLFTLEAGDTSALRVYDVPTKKDTIITTAIGRSLHRVPGQRAISFVSKREKDAWKIMRLDMATYKITELMPSLPGKEDLTWTKDGTVIMSDGQKLFWRKPGSAAGWQEIKTGNYPFLKGITRIAIDPANKKLALVVSE</sequence>
<reference evidence="2 3" key="1">
    <citation type="submission" date="2019-11" db="EMBL/GenBank/DDBJ databases">
        <title>Pedobacter sp. HMF7056 Genome sequencing and assembly.</title>
        <authorList>
            <person name="Kang H."/>
            <person name="Kim H."/>
            <person name="Joh K."/>
        </authorList>
    </citation>
    <scope>NUCLEOTIDE SEQUENCE [LARGE SCALE GENOMIC DNA]</scope>
    <source>
        <strain evidence="2 3">HMF7056</strain>
    </source>
</reference>